<feature type="region of interest" description="Disordered" evidence="1">
    <location>
        <begin position="1"/>
        <end position="22"/>
    </location>
</feature>
<accession>A0A9Q4GHJ3</accession>
<dbReference type="PROSITE" id="PS50206">
    <property type="entry name" value="RHODANESE_3"/>
    <property type="match status" value="1"/>
</dbReference>
<dbReference type="InterPro" id="IPR050229">
    <property type="entry name" value="GlpE_sulfurtransferase"/>
</dbReference>
<dbReference type="Gene3D" id="3.40.250.10">
    <property type="entry name" value="Rhodanese-like domain"/>
    <property type="match status" value="1"/>
</dbReference>
<keyword evidence="4" id="KW-1185">Reference proteome</keyword>
<dbReference type="AlphaFoldDB" id="A0A9Q4GHJ3"/>
<protein>
    <submittedName>
        <fullName evidence="3">Rhodanese-like domain-containing protein</fullName>
    </submittedName>
</protein>
<dbReference type="EMBL" id="RKLV01000001">
    <property type="protein sequence ID" value="MCX2817853.1"/>
    <property type="molecule type" value="Genomic_DNA"/>
</dbReference>
<dbReference type="PANTHER" id="PTHR43031:SF7">
    <property type="entry name" value="NITRIC OXIDE REDUCTASE FLRD-NAD(+) REDUCTASE"/>
    <property type="match status" value="1"/>
</dbReference>
<evidence type="ECO:0000259" key="2">
    <source>
        <dbReference type="PROSITE" id="PS50206"/>
    </source>
</evidence>
<dbReference type="InterPro" id="IPR001307">
    <property type="entry name" value="Thiosulphate_STrfase_CS"/>
</dbReference>
<dbReference type="PROSITE" id="PS00380">
    <property type="entry name" value="RHODANESE_1"/>
    <property type="match status" value="1"/>
</dbReference>
<organism evidence="3 4">
    <name type="scientific">Halorutilus salinus</name>
    <dbReference type="NCBI Taxonomy" id="2487751"/>
    <lineage>
        <taxon>Archaea</taxon>
        <taxon>Methanobacteriati</taxon>
        <taxon>Methanobacteriota</taxon>
        <taxon>Stenosarchaea group</taxon>
        <taxon>Halobacteria</taxon>
        <taxon>Halorutilales</taxon>
        <taxon>Halorutilaceae</taxon>
        <taxon>Halorutilus</taxon>
    </lineage>
</organism>
<gene>
    <name evidence="3" type="ORF">EGH25_00535</name>
</gene>
<reference evidence="3" key="1">
    <citation type="submission" date="2022-09" db="EMBL/GenBank/DDBJ databases">
        <title>Haloadaptaus new haloarchaeum isolated from saline soil.</title>
        <authorList>
            <person name="Duran-Viseras A."/>
            <person name="Sanchez-Porro C."/>
            <person name="Ventosa A."/>
        </authorList>
    </citation>
    <scope>NUCLEOTIDE SEQUENCE</scope>
    <source>
        <strain evidence="3">F3-133</strain>
    </source>
</reference>
<dbReference type="Pfam" id="PF00581">
    <property type="entry name" value="Rhodanese"/>
    <property type="match status" value="1"/>
</dbReference>
<feature type="domain" description="Rhodanese" evidence="2">
    <location>
        <begin position="16"/>
        <end position="103"/>
    </location>
</feature>
<dbReference type="InterPro" id="IPR001763">
    <property type="entry name" value="Rhodanese-like_dom"/>
</dbReference>
<dbReference type="CDD" id="cd00158">
    <property type="entry name" value="RHOD"/>
    <property type="match status" value="1"/>
</dbReference>
<sequence length="104" mass="11776">MVDEIQPEDLKRSIDDGDAPQIIDIRNPRNFEEGHIPGAENVPFNKITESIDEYEWSDDIVVACPIGQSSQQAARLIESYEGFDGEIANLEGGYRDWEYELEDG</sequence>
<dbReference type="RefSeq" id="WP_266085358.1">
    <property type="nucleotide sequence ID" value="NZ_RKLV01000001.1"/>
</dbReference>
<evidence type="ECO:0000256" key="1">
    <source>
        <dbReference type="SAM" id="MobiDB-lite"/>
    </source>
</evidence>
<proteinExistence type="predicted"/>
<evidence type="ECO:0000313" key="4">
    <source>
        <dbReference type="Proteomes" id="UP001149411"/>
    </source>
</evidence>
<name>A0A9Q4GHJ3_9EURY</name>
<dbReference type="SUPFAM" id="SSF52821">
    <property type="entry name" value="Rhodanese/Cell cycle control phosphatase"/>
    <property type="match status" value="1"/>
</dbReference>
<dbReference type="PANTHER" id="PTHR43031">
    <property type="entry name" value="FAD-DEPENDENT OXIDOREDUCTASE"/>
    <property type="match status" value="1"/>
</dbReference>
<comment type="caution">
    <text evidence="3">The sequence shown here is derived from an EMBL/GenBank/DDBJ whole genome shotgun (WGS) entry which is preliminary data.</text>
</comment>
<evidence type="ECO:0000313" key="3">
    <source>
        <dbReference type="EMBL" id="MCX2817853.1"/>
    </source>
</evidence>
<dbReference type="SMART" id="SM00450">
    <property type="entry name" value="RHOD"/>
    <property type="match status" value="1"/>
</dbReference>
<dbReference type="GO" id="GO:0004792">
    <property type="term" value="F:thiosulfate-cyanide sulfurtransferase activity"/>
    <property type="evidence" value="ECO:0007669"/>
    <property type="project" value="InterPro"/>
</dbReference>
<dbReference type="InterPro" id="IPR036873">
    <property type="entry name" value="Rhodanese-like_dom_sf"/>
</dbReference>
<dbReference type="Proteomes" id="UP001149411">
    <property type="component" value="Unassembled WGS sequence"/>
</dbReference>